<feature type="domain" description="Transglycosylase SLT" evidence="3">
    <location>
        <begin position="145"/>
        <end position="201"/>
    </location>
</feature>
<keyword evidence="2" id="KW-1133">Transmembrane helix</keyword>
<dbReference type="Pfam" id="PF01464">
    <property type="entry name" value="SLT"/>
    <property type="match status" value="1"/>
</dbReference>
<evidence type="ECO:0000256" key="2">
    <source>
        <dbReference type="SAM" id="Phobius"/>
    </source>
</evidence>
<feature type="region of interest" description="Disordered" evidence="1">
    <location>
        <begin position="43"/>
        <end position="125"/>
    </location>
</feature>
<dbReference type="InterPro" id="IPR008258">
    <property type="entry name" value="Transglycosylase_SLT_dom_1"/>
</dbReference>
<accession>A0A326UDB2</accession>
<evidence type="ECO:0000259" key="3">
    <source>
        <dbReference type="Pfam" id="PF01464"/>
    </source>
</evidence>
<keyword evidence="5" id="KW-1185">Reference proteome</keyword>
<feature type="transmembrane region" description="Helical" evidence="2">
    <location>
        <begin position="24"/>
        <end position="45"/>
    </location>
</feature>
<feature type="compositionally biased region" description="Pro residues" evidence="1">
    <location>
        <begin position="94"/>
        <end position="124"/>
    </location>
</feature>
<evidence type="ECO:0000313" key="5">
    <source>
        <dbReference type="Proteomes" id="UP000248806"/>
    </source>
</evidence>
<gene>
    <name evidence="4" type="ORF">EI42_03462</name>
</gene>
<keyword evidence="2" id="KW-0472">Membrane</keyword>
<dbReference type="SUPFAM" id="SSF53955">
    <property type="entry name" value="Lysozyme-like"/>
    <property type="match status" value="1"/>
</dbReference>
<dbReference type="CDD" id="cd00254">
    <property type="entry name" value="LT-like"/>
    <property type="match status" value="1"/>
</dbReference>
<dbReference type="EMBL" id="QKUF01000012">
    <property type="protein sequence ID" value="PZW27376.1"/>
    <property type="molecule type" value="Genomic_DNA"/>
</dbReference>
<comment type="caution">
    <text evidence="4">The sequence shown here is derived from an EMBL/GenBank/DDBJ whole genome shotgun (WGS) entry which is preliminary data.</text>
</comment>
<evidence type="ECO:0000313" key="4">
    <source>
        <dbReference type="EMBL" id="PZW27376.1"/>
    </source>
</evidence>
<name>A0A326UDB2_THEHA</name>
<dbReference type="Gene3D" id="1.10.530.10">
    <property type="match status" value="1"/>
</dbReference>
<keyword evidence="2" id="KW-0812">Transmembrane</keyword>
<organism evidence="4 5">
    <name type="scientific">Thermosporothrix hazakensis</name>
    <dbReference type="NCBI Taxonomy" id="644383"/>
    <lineage>
        <taxon>Bacteria</taxon>
        <taxon>Bacillati</taxon>
        <taxon>Chloroflexota</taxon>
        <taxon>Ktedonobacteria</taxon>
        <taxon>Ktedonobacterales</taxon>
        <taxon>Thermosporotrichaceae</taxon>
        <taxon>Thermosporothrix</taxon>
    </lineage>
</organism>
<dbReference type="InterPro" id="IPR023346">
    <property type="entry name" value="Lysozyme-like_dom_sf"/>
</dbReference>
<proteinExistence type="predicted"/>
<protein>
    <submittedName>
        <fullName evidence="4">Transglycosylase-like protein with SLT domain</fullName>
    </submittedName>
</protein>
<dbReference type="AlphaFoldDB" id="A0A326UDB2"/>
<reference evidence="4 5" key="1">
    <citation type="submission" date="2018-06" db="EMBL/GenBank/DDBJ databases">
        <title>Genomic Encyclopedia of Archaeal and Bacterial Type Strains, Phase II (KMG-II): from individual species to whole genera.</title>
        <authorList>
            <person name="Goeker M."/>
        </authorList>
    </citation>
    <scope>NUCLEOTIDE SEQUENCE [LARGE SCALE GENOMIC DNA]</scope>
    <source>
        <strain evidence="4 5">ATCC BAA-1881</strain>
    </source>
</reference>
<dbReference type="Proteomes" id="UP000248806">
    <property type="component" value="Unassembled WGS sequence"/>
</dbReference>
<evidence type="ECO:0000256" key="1">
    <source>
        <dbReference type="SAM" id="MobiDB-lite"/>
    </source>
</evidence>
<sequence length="213" mass="22534">MKEHKNERTTAQQQGFKGFKKSHILLTCLAAVVVAALGTGFSLFASRGTPAPTPKSTEPRTTHMTTLPFDMPDNPGVKMQQDDTISTAENLLPTPTPSPTPSPSPEPSPTQVPSPVATTPPPVSGPEGIKSIILSVFGSYGDAAIRVAQCESGLNPNAQNPSGASGLFQIMPGTWAGTPYAGQSIFDPTANAQAAYYLFKNDGYTWKQWSCKP</sequence>